<dbReference type="AlphaFoldDB" id="A0A9X4H5R4"/>
<dbReference type="Gene3D" id="3.40.50.2300">
    <property type="match status" value="1"/>
</dbReference>
<dbReference type="RefSeq" id="WP_277443109.1">
    <property type="nucleotide sequence ID" value="NZ_JAKOAV010000007.1"/>
</dbReference>
<gene>
    <name evidence="6" type="ORF">L7E55_05710</name>
</gene>
<dbReference type="PANTHER" id="PTHR44591:SF3">
    <property type="entry name" value="RESPONSE REGULATORY DOMAIN-CONTAINING PROTEIN"/>
    <property type="match status" value="1"/>
</dbReference>
<evidence type="ECO:0000256" key="4">
    <source>
        <dbReference type="PROSITE-ProRule" id="PRU00169"/>
    </source>
</evidence>
<dbReference type="SMART" id="SM00448">
    <property type="entry name" value="REC"/>
    <property type="match status" value="1"/>
</dbReference>
<name>A0A9X4H5R4_9FIRM</name>
<comment type="caution">
    <text evidence="6">The sequence shown here is derived from an EMBL/GenBank/DDBJ whole genome shotgun (WGS) entry which is preliminary data.</text>
</comment>
<dbReference type="InterPro" id="IPR011006">
    <property type="entry name" value="CheY-like_superfamily"/>
</dbReference>
<feature type="domain" description="Response regulatory" evidence="5">
    <location>
        <begin position="7"/>
        <end position="122"/>
    </location>
</feature>
<evidence type="ECO:0000259" key="5">
    <source>
        <dbReference type="PROSITE" id="PS50110"/>
    </source>
</evidence>
<evidence type="ECO:0000313" key="6">
    <source>
        <dbReference type="EMBL" id="MDF9407859.1"/>
    </source>
</evidence>
<dbReference type="PANTHER" id="PTHR44591">
    <property type="entry name" value="STRESS RESPONSE REGULATOR PROTEIN 1"/>
    <property type="match status" value="1"/>
</dbReference>
<dbReference type="EMBL" id="JAKOAV010000007">
    <property type="protein sequence ID" value="MDF9407859.1"/>
    <property type="molecule type" value="Genomic_DNA"/>
</dbReference>
<dbReference type="SUPFAM" id="SSF52172">
    <property type="entry name" value="CheY-like"/>
    <property type="match status" value="1"/>
</dbReference>
<dbReference type="InterPro" id="IPR001789">
    <property type="entry name" value="Sig_transdc_resp-reg_receiver"/>
</dbReference>
<evidence type="ECO:0000313" key="7">
    <source>
        <dbReference type="Proteomes" id="UP001154312"/>
    </source>
</evidence>
<dbReference type="GO" id="GO:0000160">
    <property type="term" value="P:phosphorelay signal transduction system"/>
    <property type="evidence" value="ECO:0007669"/>
    <property type="project" value="InterPro"/>
</dbReference>
<comment type="function">
    <text evidence="3">May play the central regulatory role in sporulation. It may be an element of the effector pathway responsible for the activation of sporulation genes in response to nutritional stress. Spo0A may act in concert with spo0H (a sigma factor) to control the expression of some genes that are critical to the sporulation process.</text>
</comment>
<dbReference type="PROSITE" id="PS50110">
    <property type="entry name" value="RESPONSE_REGULATORY"/>
    <property type="match status" value="1"/>
</dbReference>
<feature type="modified residue" description="4-aspartylphosphate" evidence="4">
    <location>
        <position position="56"/>
    </location>
</feature>
<evidence type="ECO:0000256" key="1">
    <source>
        <dbReference type="ARBA" id="ARBA00018672"/>
    </source>
</evidence>
<dbReference type="InterPro" id="IPR050595">
    <property type="entry name" value="Bact_response_regulator"/>
</dbReference>
<dbReference type="Pfam" id="PF00072">
    <property type="entry name" value="Response_reg"/>
    <property type="match status" value="1"/>
</dbReference>
<evidence type="ECO:0000256" key="2">
    <source>
        <dbReference type="ARBA" id="ARBA00022553"/>
    </source>
</evidence>
<reference evidence="6" key="1">
    <citation type="submission" date="2022-02" db="EMBL/GenBank/DDBJ databases">
        <authorList>
            <person name="Leng L."/>
        </authorList>
    </citation>
    <scope>NUCLEOTIDE SEQUENCE</scope>
    <source>
        <strain evidence="6">JI</strain>
    </source>
</reference>
<protein>
    <recommendedName>
        <fullName evidence="1">Stage 0 sporulation protein A homolog</fullName>
    </recommendedName>
</protein>
<keyword evidence="7" id="KW-1185">Reference proteome</keyword>
<evidence type="ECO:0000256" key="3">
    <source>
        <dbReference type="ARBA" id="ARBA00024867"/>
    </source>
</evidence>
<accession>A0A9X4H5R4</accession>
<organism evidence="6 7">
    <name type="scientific">Pelotomaculum isophthalicicum JI</name>
    <dbReference type="NCBI Taxonomy" id="947010"/>
    <lineage>
        <taxon>Bacteria</taxon>
        <taxon>Bacillati</taxon>
        <taxon>Bacillota</taxon>
        <taxon>Clostridia</taxon>
        <taxon>Eubacteriales</taxon>
        <taxon>Desulfotomaculaceae</taxon>
        <taxon>Pelotomaculum</taxon>
    </lineage>
</organism>
<sequence>MSQSSQYLLIVDDNVGVCRLLFELFSDEGYIVETALSGAEALRIVCGRTPSLILLDVKMPGMSGLETLDKIKEIVPDIPVVMMTAYTELDTIMAAQKDGLIQHYLGKPFDLDDIRRLVKKILLDRECEQKVTG</sequence>
<dbReference type="Proteomes" id="UP001154312">
    <property type="component" value="Unassembled WGS sequence"/>
</dbReference>
<proteinExistence type="predicted"/>
<keyword evidence="2 4" id="KW-0597">Phosphoprotein</keyword>